<keyword evidence="2" id="KW-0012">Acyltransferase</keyword>
<protein>
    <submittedName>
        <fullName evidence="4">GNAT family N-acetyltransferase</fullName>
    </submittedName>
</protein>
<dbReference type="SUPFAM" id="SSF55729">
    <property type="entry name" value="Acyl-CoA N-acyltransferases (Nat)"/>
    <property type="match status" value="1"/>
</dbReference>
<dbReference type="PANTHER" id="PTHR43800:SF1">
    <property type="entry name" value="PEPTIDYL-LYSINE N-ACETYLTRANSFERASE YJAB"/>
    <property type="match status" value="1"/>
</dbReference>
<evidence type="ECO:0000313" key="4">
    <source>
        <dbReference type="EMBL" id="GAA0942555.1"/>
    </source>
</evidence>
<feature type="domain" description="N-acetyltransferase" evidence="3">
    <location>
        <begin position="1"/>
        <end position="143"/>
    </location>
</feature>
<comment type="caution">
    <text evidence="4">The sequence shown here is derived from an EMBL/GenBank/DDBJ whole genome shotgun (WGS) entry which is preliminary data.</text>
</comment>
<dbReference type="Proteomes" id="UP001500542">
    <property type="component" value="Unassembled WGS sequence"/>
</dbReference>
<sequence length="146" mass="16116">MKVSEIRPDEYDRAAEVWEASVRATHDFVSDADIEIFRPLVRKGFGQIQHLAGLRDDDGLLVGFAGVEDHKLEMLFLDPAARGQGGGKLLLRHALTAFGARTLDVNEQNPQAIGFYLHNGFEITGRSPLDGMGKPYPLLHLTYAAD</sequence>
<keyword evidence="1" id="KW-0808">Transferase</keyword>
<dbReference type="EMBL" id="BAAAHK010000007">
    <property type="protein sequence ID" value="GAA0942555.1"/>
    <property type="molecule type" value="Genomic_DNA"/>
</dbReference>
<dbReference type="InterPro" id="IPR000182">
    <property type="entry name" value="GNAT_dom"/>
</dbReference>
<reference evidence="4 5" key="1">
    <citation type="journal article" date="2019" name="Int. J. Syst. Evol. Microbiol.">
        <title>The Global Catalogue of Microorganisms (GCM) 10K type strain sequencing project: providing services to taxonomists for standard genome sequencing and annotation.</title>
        <authorList>
            <consortium name="The Broad Institute Genomics Platform"/>
            <consortium name="The Broad Institute Genome Sequencing Center for Infectious Disease"/>
            <person name="Wu L."/>
            <person name="Ma J."/>
        </authorList>
    </citation>
    <scope>NUCLEOTIDE SEQUENCE [LARGE SCALE GENOMIC DNA]</scope>
    <source>
        <strain evidence="4 5">JCM 10977</strain>
    </source>
</reference>
<dbReference type="PANTHER" id="PTHR43800">
    <property type="entry name" value="PEPTIDYL-LYSINE N-ACETYLTRANSFERASE YJAB"/>
    <property type="match status" value="1"/>
</dbReference>
<dbReference type="Gene3D" id="3.40.630.30">
    <property type="match status" value="1"/>
</dbReference>
<dbReference type="PROSITE" id="PS51186">
    <property type="entry name" value="GNAT"/>
    <property type="match status" value="1"/>
</dbReference>
<evidence type="ECO:0000259" key="3">
    <source>
        <dbReference type="PROSITE" id="PS51186"/>
    </source>
</evidence>
<evidence type="ECO:0000256" key="1">
    <source>
        <dbReference type="ARBA" id="ARBA00022679"/>
    </source>
</evidence>
<evidence type="ECO:0000256" key="2">
    <source>
        <dbReference type="ARBA" id="ARBA00023315"/>
    </source>
</evidence>
<dbReference type="RefSeq" id="WP_343970583.1">
    <property type="nucleotide sequence ID" value="NZ_BAAAHK010000007.1"/>
</dbReference>
<dbReference type="CDD" id="cd04301">
    <property type="entry name" value="NAT_SF"/>
    <property type="match status" value="1"/>
</dbReference>
<evidence type="ECO:0000313" key="5">
    <source>
        <dbReference type="Proteomes" id="UP001500542"/>
    </source>
</evidence>
<name>A0ABN1QGY8_9ACTN</name>
<gene>
    <name evidence="4" type="ORF">GCM10009554_35170</name>
</gene>
<organism evidence="4 5">
    <name type="scientific">Kribbella koreensis</name>
    <dbReference type="NCBI Taxonomy" id="57909"/>
    <lineage>
        <taxon>Bacteria</taxon>
        <taxon>Bacillati</taxon>
        <taxon>Actinomycetota</taxon>
        <taxon>Actinomycetes</taxon>
        <taxon>Propionibacteriales</taxon>
        <taxon>Kribbellaceae</taxon>
        <taxon>Kribbella</taxon>
    </lineage>
</organism>
<accession>A0ABN1QGY8</accession>
<dbReference type="Pfam" id="PF13508">
    <property type="entry name" value="Acetyltransf_7"/>
    <property type="match status" value="1"/>
</dbReference>
<keyword evidence="5" id="KW-1185">Reference proteome</keyword>
<proteinExistence type="predicted"/>
<dbReference type="InterPro" id="IPR016181">
    <property type="entry name" value="Acyl_CoA_acyltransferase"/>
</dbReference>